<dbReference type="PROSITE" id="PS51331">
    <property type="entry name" value="THYX"/>
    <property type="match status" value="2"/>
</dbReference>
<dbReference type="GO" id="GO:0050797">
    <property type="term" value="F:thymidylate synthase (FAD) activity"/>
    <property type="evidence" value="ECO:0007669"/>
    <property type="project" value="InterPro"/>
</dbReference>
<dbReference type="InterPro" id="IPR003669">
    <property type="entry name" value="Thymidylate_synthase_ThyX"/>
</dbReference>
<dbReference type="EMBL" id="DTAD01000084">
    <property type="protein sequence ID" value="HGN91001.1"/>
    <property type="molecule type" value="Genomic_DNA"/>
</dbReference>
<dbReference type="CDD" id="cd20175">
    <property type="entry name" value="ThyX"/>
    <property type="match status" value="2"/>
</dbReference>
<dbReference type="InterPro" id="IPR036098">
    <property type="entry name" value="Thymidylate_synthase_ThyX_sf"/>
</dbReference>
<dbReference type="GO" id="GO:0006231">
    <property type="term" value="P:dTMP biosynthetic process"/>
    <property type="evidence" value="ECO:0007669"/>
    <property type="project" value="InterPro"/>
</dbReference>
<gene>
    <name evidence="2" type="ORF">ENT82_07775</name>
    <name evidence="1" type="ORF">ENU43_05715</name>
</gene>
<sequence>MYASPVKKLDASIEAQNPTPKLKFIKSVIYREGLSWICKMVELSLYSYGPRTSVEYGGGTFDVGPDVFIAVEGVGTFEGVSVERKIQSLLLAGKDPAKTAAKVHRESTQRGHASITTSLSFQLEVRECSRALSMLLVAPPFGSYLQESQRRASITHSSLKTPPFTSKHHIKIFEETAHRLVDGYKQLIENGVTLEDARYVLPLCTKTSLFISCSLETYVSFIQHSNLGEYLPHEVSEFAEKFYSLAKNVAPMMVEARLMVKHPLVSYPFPNPFKPSDPFFTKILEGKNFDEPLLLHLQNLLPDKLFHDVFAANVKELVDTVNPLINAVTLEPLSLVAYHQAIRHRTVPTAVESIYAAAERALKSPERNIIPPPDVKTNPRNMKLFAELCGEALECYHRLIEDGCRLGDAALILPQALKVYVVRAYNGFNLLYPSGFVATRTCSYAQWEERAIAYKVLHEVVKRAPELETVMGEKCRQLGYCPEKTWCPIILKYHKYSDELHQRMQRS</sequence>
<dbReference type="GO" id="GO:0070402">
    <property type="term" value="F:NADPH binding"/>
    <property type="evidence" value="ECO:0007669"/>
    <property type="project" value="TreeGrafter"/>
</dbReference>
<dbReference type="AlphaFoldDB" id="A0A7C4E2T6"/>
<dbReference type="PANTHER" id="PTHR34934">
    <property type="entry name" value="FLAVIN-DEPENDENT THYMIDYLATE SYNTHASE"/>
    <property type="match status" value="1"/>
</dbReference>
<name>A0A7C4E2T6_CALS0</name>
<accession>A0A7C4E2T6</accession>
<dbReference type="GO" id="GO:0004799">
    <property type="term" value="F:thymidylate synthase activity"/>
    <property type="evidence" value="ECO:0007669"/>
    <property type="project" value="TreeGrafter"/>
</dbReference>
<dbReference type="Gene3D" id="3.30.1360.170">
    <property type="match status" value="2"/>
</dbReference>
<dbReference type="GO" id="GO:0050660">
    <property type="term" value="F:flavin adenine dinucleotide binding"/>
    <property type="evidence" value="ECO:0007669"/>
    <property type="project" value="InterPro"/>
</dbReference>
<dbReference type="Pfam" id="PF02511">
    <property type="entry name" value="Thy1"/>
    <property type="match status" value="2"/>
</dbReference>
<protein>
    <submittedName>
        <fullName evidence="2">FAD-dependent thymidylate synthase</fullName>
    </submittedName>
</protein>
<proteinExistence type="predicted"/>
<comment type="caution">
    <text evidence="2">The sequence shown here is derived from an EMBL/GenBank/DDBJ whole genome shotgun (WGS) entry which is preliminary data.</text>
</comment>
<organism evidence="2">
    <name type="scientific">Caldiarchaeum subterraneum</name>
    <dbReference type="NCBI Taxonomy" id="311458"/>
    <lineage>
        <taxon>Archaea</taxon>
        <taxon>Nitrososphaerota</taxon>
        <taxon>Candidatus Caldarchaeales</taxon>
        <taxon>Candidatus Caldarchaeaceae</taxon>
        <taxon>Candidatus Caldarchaeum</taxon>
    </lineage>
</organism>
<dbReference type="SUPFAM" id="SSF69796">
    <property type="entry name" value="Thymidylate synthase-complementing protein Thy1"/>
    <property type="match status" value="2"/>
</dbReference>
<dbReference type="PANTHER" id="PTHR34934:SF1">
    <property type="entry name" value="FLAVIN-DEPENDENT THYMIDYLATE SYNTHASE"/>
    <property type="match status" value="1"/>
</dbReference>
<evidence type="ECO:0000313" key="2">
    <source>
        <dbReference type="EMBL" id="HGN91001.1"/>
    </source>
</evidence>
<dbReference type="EMBL" id="DTCM01000073">
    <property type="protein sequence ID" value="HGL41142.1"/>
    <property type="molecule type" value="Genomic_DNA"/>
</dbReference>
<evidence type="ECO:0000313" key="1">
    <source>
        <dbReference type="EMBL" id="HGL41142.1"/>
    </source>
</evidence>
<reference evidence="2" key="1">
    <citation type="journal article" date="2020" name="mSystems">
        <title>Genome- and Community-Level Interaction Insights into Carbon Utilization and Element Cycling Functions of Hydrothermarchaeota in Hydrothermal Sediment.</title>
        <authorList>
            <person name="Zhou Z."/>
            <person name="Liu Y."/>
            <person name="Xu W."/>
            <person name="Pan J."/>
            <person name="Luo Z.H."/>
            <person name="Li M."/>
        </authorList>
    </citation>
    <scope>NUCLEOTIDE SEQUENCE [LARGE SCALE GENOMIC DNA]</scope>
    <source>
        <strain evidence="2">SpSt-613</strain>
        <strain evidence="1">SpSt-669</strain>
    </source>
</reference>